<proteinExistence type="predicted"/>
<reference evidence="1" key="1">
    <citation type="submission" date="2018-06" db="EMBL/GenBank/DDBJ databases">
        <authorList>
            <person name="Zhirakovskaya E."/>
        </authorList>
    </citation>
    <scope>NUCLEOTIDE SEQUENCE</scope>
</reference>
<dbReference type="AlphaFoldDB" id="A0A3B1AWK1"/>
<name>A0A3B1AWK1_9ZZZZ</name>
<dbReference type="GO" id="GO:0022900">
    <property type="term" value="P:electron transport chain"/>
    <property type="evidence" value="ECO:0007669"/>
    <property type="project" value="InterPro"/>
</dbReference>
<dbReference type="GO" id="GO:0009055">
    <property type="term" value="F:electron transfer activity"/>
    <property type="evidence" value="ECO:0007669"/>
    <property type="project" value="InterPro"/>
</dbReference>
<dbReference type="GO" id="GO:0005506">
    <property type="term" value="F:iron ion binding"/>
    <property type="evidence" value="ECO:0007669"/>
    <property type="project" value="InterPro"/>
</dbReference>
<dbReference type="EMBL" id="UOFX01000011">
    <property type="protein sequence ID" value="VAX06121.1"/>
    <property type="molecule type" value="Genomic_DNA"/>
</dbReference>
<dbReference type="InterPro" id="IPR010980">
    <property type="entry name" value="Cyt_c/b562"/>
</dbReference>
<accession>A0A3B1AWK1</accession>
<sequence>MRLLPIIITLQLLISASGLAWAEEEKVIIMPPASLEQWYKPANKRQVWLHTMFRLRREMQAVEEYIALENHAGTKKWGQRLVNSYRKISEMVPEWQDEINMEWADRLEKAVIEGNFKLAARARKKLENTCNSCHREFRSLAAALYRVPDYSKLQVTFADKEYGYPEFMDQLTRSVNRIKIATEDQHPKVAAQSLAKLNQQLLALEVGCAQCHSDKIPLERILGAATRTLLKDLEKSIKDNQPKQTGKLLGKAAVAICARCHGVHRIIGDLKQFLAPGF</sequence>
<gene>
    <name evidence="1" type="ORF">MNBD_GAMMA26-929</name>
</gene>
<dbReference type="InterPro" id="IPR036280">
    <property type="entry name" value="Multihaem_cyt_sf"/>
</dbReference>
<dbReference type="SUPFAM" id="SSF48695">
    <property type="entry name" value="Multiheme cytochromes"/>
    <property type="match status" value="1"/>
</dbReference>
<dbReference type="GO" id="GO:0020037">
    <property type="term" value="F:heme binding"/>
    <property type="evidence" value="ECO:0007669"/>
    <property type="project" value="InterPro"/>
</dbReference>
<evidence type="ECO:0008006" key="2">
    <source>
        <dbReference type="Google" id="ProtNLM"/>
    </source>
</evidence>
<evidence type="ECO:0000313" key="1">
    <source>
        <dbReference type="EMBL" id="VAX06121.1"/>
    </source>
</evidence>
<dbReference type="Gene3D" id="1.20.120.10">
    <property type="entry name" value="Cytochrome c/b562"/>
    <property type="match status" value="1"/>
</dbReference>
<dbReference type="SUPFAM" id="SSF47175">
    <property type="entry name" value="Cytochromes"/>
    <property type="match status" value="1"/>
</dbReference>
<protein>
    <recommendedName>
        <fullName evidence="2">Cytochrome c-552/4 domain-containing protein</fullName>
    </recommendedName>
</protein>
<organism evidence="1">
    <name type="scientific">hydrothermal vent metagenome</name>
    <dbReference type="NCBI Taxonomy" id="652676"/>
    <lineage>
        <taxon>unclassified sequences</taxon>
        <taxon>metagenomes</taxon>
        <taxon>ecological metagenomes</taxon>
    </lineage>
</organism>